<gene>
    <name evidence="3" type="ORF">GCM10010448_64060</name>
</gene>
<evidence type="ECO:0000313" key="4">
    <source>
        <dbReference type="Proteomes" id="UP001501532"/>
    </source>
</evidence>
<evidence type="ECO:0000256" key="2">
    <source>
        <dbReference type="SAM" id="SignalP"/>
    </source>
</evidence>
<dbReference type="Proteomes" id="UP001501532">
    <property type="component" value="Unassembled WGS sequence"/>
</dbReference>
<evidence type="ECO:0000256" key="1">
    <source>
        <dbReference type="SAM" id="MobiDB-lite"/>
    </source>
</evidence>
<dbReference type="EMBL" id="BAAAUF010000074">
    <property type="protein sequence ID" value="GAA3072400.1"/>
    <property type="molecule type" value="Genomic_DNA"/>
</dbReference>
<feature type="region of interest" description="Disordered" evidence="1">
    <location>
        <begin position="18"/>
        <end position="55"/>
    </location>
</feature>
<keyword evidence="2" id="KW-0732">Signal</keyword>
<feature type="chain" id="PRO_5045471208" description="Lipoprotein" evidence="2">
    <location>
        <begin position="18"/>
        <end position="150"/>
    </location>
</feature>
<keyword evidence="4" id="KW-1185">Reference proteome</keyword>
<sequence>MRSAGIVLLVVSAAALSGCSGGKSTPPSPSASKAALVSDPDNPDKGAKKPGRLGPGTVKLPVAADRIAALSVLYDCLGPSGGLKVSNGTALHAGIEVCDDNATYGASMKAKDLDGRKFGGTVKIEVDKRTRWRVSVSITDKDGVKQTVHS</sequence>
<organism evidence="3 4">
    <name type="scientific">Streptomyces glomeratus</name>
    <dbReference type="NCBI Taxonomy" id="284452"/>
    <lineage>
        <taxon>Bacteria</taxon>
        <taxon>Bacillati</taxon>
        <taxon>Actinomycetota</taxon>
        <taxon>Actinomycetes</taxon>
        <taxon>Kitasatosporales</taxon>
        <taxon>Streptomycetaceae</taxon>
        <taxon>Streptomyces</taxon>
    </lineage>
</organism>
<evidence type="ECO:0000313" key="3">
    <source>
        <dbReference type="EMBL" id="GAA3072400.1"/>
    </source>
</evidence>
<dbReference type="PROSITE" id="PS51257">
    <property type="entry name" value="PROKAR_LIPOPROTEIN"/>
    <property type="match status" value="1"/>
</dbReference>
<protein>
    <recommendedName>
        <fullName evidence="5">Lipoprotein</fullName>
    </recommendedName>
</protein>
<proteinExistence type="predicted"/>
<feature type="compositionally biased region" description="Low complexity" evidence="1">
    <location>
        <begin position="22"/>
        <end position="35"/>
    </location>
</feature>
<feature type="signal peptide" evidence="2">
    <location>
        <begin position="1"/>
        <end position="17"/>
    </location>
</feature>
<accession>A0ABP6M5M9</accession>
<evidence type="ECO:0008006" key="5">
    <source>
        <dbReference type="Google" id="ProtNLM"/>
    </source>
</evidence>
<reference evidence="4" key="1">
    <citation type="journal article" date="2019" name="Int. J. Syst. Evol. Microbiol.">
        <title>The Global Catalogue of Microorganisms (GCM) 10K type strain sequencing project: providing services to taxonomists for standard genome sequencing and annotation.</title>
        <authorList>
            <consortium name="The Broad Institute Genomics Platform"/>
            <consortium name="The Broad Institute Genome Sequencing Center for Infectious Disease"/>
            <person name="Wu L."/>
            <person name="Ma J."/>
        </authorList>
    </citation>
    <scope>NUCLEOTIDE SEQUENCE [LARGE SCALE GENOMIC DNA]</scope>
    <source>
        <strain evidence="4">JCM 9091</strain>
    </source>
</reference>
<name>A0ABP6M5M9_9ACTN</name>
<comment type="caution">
    <text evidence="3">The sequence shown here is derived from an EMBL/GenBank/DDBJ whole genome shotgun (WGS) entry which is preliminary data.</text>
</comment>